<dbReference type="PANTHER" id="PTHR43201:SF10">
    <property type="entry name" value="CARRIER DOMAIN-CONTAINING PROTEIN"/>
    <property type="match status" value="1"/>
</dbReference>
<feature type="compositionally biased region" description="Acidic residues" evidence="1">
    <location>
        <begin position="749"/>
        <end position="769"/>
    </location>
</feature>
<feature type="transmembrane region" description="Helical" evidence="2">
    <location>
        <begin position="1922"/>
        <end position="1944"/>
    </location>
</feature>
<feature type="compositionally biased region" description="Basic residues" evidence="1">
    <location>
        <begin position="304"/>
        <end position="323"/>
    </location>
</feature>
<feature type="compositionally biased region" description="Polar residues" evidence="1">
    <location>
        <begin position="662"/>
        <end position="677"/>
    </location>
</feature>
<dbReference type="Proteomes" id="UP001153069">
    <property type="component" value="Unassembled WGS sequence"/>
</dbReference>
<evidence type="ECO:0000259" key="3">
    <source>
        <dbReference type="PROSITE" id="PS50075"/>
    </source>
</evidence>
<dbReference type="PANTHER" id="PTHR43201">
    <property type="entry name" value="ACYL-COA SYNTHETASE"/>
    <property type="match status" value="1"/>
</dbReference>
<dbReference type="Gene3D" id="3.40.50.1820">
    <property type="entry name" value="alpha/beta hydrolase"/>
    <property type="match status" value="1"/>
</dbReference>
<feature type="domain" description="Carrier" evidence="3">
    <location>
        <begin position="2282"/>
        <end position="2358"/>
    </location>
</feature>
<dbReference type="Gene3D" id="3.40.50.12780">
    <property type="entry name" value="N-terminal domain of ligase-like"/>
    <property type="match status" value="1"/>
</dbReference>
<evidence type="ECO:0000313" key="5">
    <source>
        <dbReference type="Proteomes" id="UP001153069"/>
    </source>
</evidence>
<dbReference type="GO" id="GO:0006631">
    <property type="term" value="P:fatty acid metabolic process"/>
    <property type="evidence" value="ECO:0007669"/>
    <property type="project" value="TreeGrafter"/>
</dbReference>
<feature type="compositionally biased region" description="Polar residues" evidence="1">
    <location>
        <begin position="359"/>
        <end position="369"/>
    </location>
</feature>
<feature type="compositionally biased region" description="Basic and acidic residues" evidence="1">
    <location>
        <begin position="221"/>
        <end position="230"/>
    </location>
</feature>
<feature type="region of interest" description="Disordered" evidence="1">
    <location>
        <begin position="540"/>
        <end position="770"/>
    </location>
</feature>
<organism evidence="4 5">
    <name type="scientific">Seminavis robusta</name>
    <dbReference type="NCBI Taxonomy" id="568900"/>
    <lineage>
        <taxon>Eukaryota</taxon>
        <taxon>Sar</taxon>
        <taxon>Stramenopiles</taxon>
        <taxon>Ochrophyta</taxon>
        <taxon>Bacillariophyta</taxon>
        <taxon>Bacillariophyceae</taxon>
        <taxon>Bacillariophycidae</taxon>
        <taxon>Naviculales</taxon>
        <taxon>Naviculaceae</taxon>
        <taxon>Seminavis</taxon>
    </lineage>
</organism>
<dbReference type="InterPro" id="IPR036736">
    <property type="entry name" value="ACP-like_sf"/>
</dbReference>
<keyword evidence="2" id="KW-1133">Transmembrane helix</keyword>
<keyword evidence="5" id="KW-1185">Reference proteome</keyword>
<dbReference type="Gene3D" id="3.30.300.30">
    <property type="match status" value="1"/>
</dbReference>
<feature type="compositionally biased region" description="Polar residues" evidence="1">
    <location>
        <begin position="727"/>
        <end position="736"/>
    </location>
</feature>
<feature type="transmembrane region" description="Helical" evidence="2">
    <location>
        <begin position="1976"/>
        <end position="1996"/>
    </location>
</feature>
<feature type="transmembrane region" description="Helical" evidence="2">
    <location>
        <begin position="1893"/>
        <end position="1910"/>
    </location>
</feature>
<dbReference type="Pfam" id="PF00550">
    <property type="entry name" value="PP-binding"/>
    <property type="match status" value="1"/>
</dbReference>
<feature type="compositionally biased region" description="Low complexity" evidence="1">
    <location>
        <begin position="475"/>
        <end position="495"/>
    </location>
</feature>
<name>A0A9N8DZB5_9STRA</name>
<feature type="compositionally biased region" description="Low complexity" evidence="1">
    <location>
        <begin position="416"/>
        <end position="429"/>
    </location>
</feature>
<accession>A0A9N8DZB5</accession>
<feature type="transmembrane region" description="Helical" evidence="2">
    <location>
        <begin position="2110"/>
        <end position="2132"/>
    </location>
</feature>
<feature type="region of interest" description="Disordered" evidence="1">
    <location>
        <begin position="2415"/>
        <end position="2554"/>
    </location>
</feature>
<keyword evidence="2" id="KW-0812">Transmembrane</keyword>
<dbReference type="InterPro" id="IPR042099">
    <property type="entry name" value="ANL_N_sf"/>
</dbReference>
<evidence type="ECO:0000313" key="4">
    <source>
        <dbReference type="EMBL" id="CAB9511065.1"/>
    </source>
</evidence>
<feature type="compositionally biased region" description="Basic and acidic residues" evidence="1">
    <location>
        <begin position="324"/>
        <end position="339"/>
    </location>
</feature>
<reference evidence="4" key="1">
    <citation type="submission" date="2020-06" db="EMBL/GenBank/DDBJ databases">
        <authorList>
            <consortium name="Plant Systems Biology data submission"/>
        </authorList>
    </citation>
    <scope>NUCLEOTIDE SEQUENCE</scope>
    <source>
        <strain evidence="4">D6</strain>
    </source>
</reference>
<dbReference type="SUPFAM" id="SSF47336">
    <property type="entry name" value="ACP-like"/>
    <property type="match status" value="1"/>
</dbReference>
<feature type="transmembrane region" description="Helical" evidence="2">
    <location>
        <begin position="2039"/>
        <end position="2062"/>
    </location>
</feature>
<dbReference type="InterPro" id="IPR005645">
    <property type="entry name" value="FSH-like_dom"/>
</dbReference>
<feature type="region of interest" description="Disordered" evidence="1">
    <location>
        <begin position="843"/>
        <end position="873"/>
    </location>
</feature>
<feature type="compositionally biased region" description="Basic residues" evidence="1">
    <location>
        <begin position="201"/>
        <end position="220"/>
    </location>
</feature>
<feature type="region of interest" description="Disordered" evidence="1">
    <location>
        <begin position="193"/>
        <end position="525"/>
    </location>
</feature>
<dbReference type="InterPro" id="IPR000873">
    <property type="entry name" value="AMP-dep_synth/lig_dom"/>
</dbReference>
<proteinExistence type="predicted"/>
<feature type="compositionally biased region" description="Polar residues" evidence="1">
    <location>
        <begin position="2484"/>
        <end position="2503"/>
    </location>
</feature>
<evidence type="ECO:0000256" key="1">
    <source>
        <dbReference type="SAM" id="MobiDB-lite"/>
    </source>
</evidence>
<feature type="transmembrane region" description="Helical" evidence="2">
    <location>
        <begin position="2234"/>
        <end position="2257"/>
    </location>
</feature>
<feature type="compositionally biased region" description="Polar residues" evidence="1">
    <location>
        <begin position="843"/>
        <end position="862"/>
    </location>
</feature>
<dbReference type="PROSITE" id="PS50075">
    <property type="entry name" value="CARRIER"/>
    <property type="match status" value="1"/>
</dbReference>
<dbReference type="Pfam" id="PF00501">
    <property type="entry name" value="AMP-binding"/>
    <property type="match status" value="1"/>
</dbReference>
<feature type="compositionally biased region" description="Acidic residues" evidence="1">
    <location>
        <begin position="582"/>
        <end position="592"/>
    </location>
</feature>
<evidence type="ECO:0000256" key="2">
    <source>
        <dbReference type="SAM" id="Phobius"/>
    </source>
</evidence>
<feature type="compositionally biased region" description="Polar residues" evidence="1">
    <location>
        <begin position="2510"/>
        <end position="2531"/>
    </location>
</feature>
<feature type="compositionally biased region" description="Basic and acidic residues" evidence="1">
    <location>
        <begin position="399"/>
        <end position="410"/>
    </location>
</feature>
<feature type="transmembrane region" description="Helical" evidence="2">
    <location>
        <begin position="1843"/>
        <end position="1860"/>
    </location>
</feature>
<sequence>MTTPSYVDDPCNSTVIATLEDSNGGDKDGKPRRAVQRIPPATIPVSAPLPTTIVTTRPTHRNGNGGLPGGTLTTTGNTSVGSSPLTQQYAYAPPPPILTFHDSASLLTANTEGFSLANSEPFSSQDFYNSGHMVEVMSLSEASSIIERHIASRPIDTEEDFHYIAELLRTYESEDDLKRIAELIRAKQKGVPIRYNDSKDKKAKKSSGHKKRKKKDKKKHKEEYKNKVKEPTYPIDEDEDPFNDSAISNTRTVTCASPSASSMSVSSESTSSRSSSLSSIYHRSPVDDVARSARSSSVSSSDKKPKKRIKFSKKEKKLSKKDKKSKDKESRKKPYDWAKKAKKASKRERTEGPDEQPQQRESNNLQILTKPSEETETVPADSVQMVDKDHPPRSIQVIKGKEAFENEHEPVLSNTSKGSSKSSEGGFEAFENEHEPTSKGGSTKSDGALEAFENEPEESAHPASPPSTSKEIRKSGGSSRKSGGSSESSSGGSRELFFNEMEESERTNPALGSFPYPGMIQRNNSEDVKPLIHSSRDIAVEGQARGFGTTHRDGSDSSEPGEPAVLFSAGVMQSSKLSVSEAIEESEVEFDDSFAPSQSQSHSDSFRDEEAPGVPFPPSTAEDEELQPTSALGRAISSDSSTLYKASPVDSLPVQHRKDSTGNESLKLSTLGNSSQRVSSKNSVEKSSNSDVFNDSWAEPQDATTTYTTEKTRVGRSNAPTLPTIYASASSGTDQKVGSRAIDISSIQEFEEGLAEQSDDSASESTPDDEQVKVALKQFNPAKETAVERDKSLVKSSTAYPPLGNFQFARQTSAGNASSEQSLPASKLNASLLVNRKSSSGLLKTTLDMSRQRSGTSLTPLTPSALRPPSNKRLDSGIISTQDIDVNLPRESMARVASSDMLQLGSVHEERSYEPNLARQLPLPDQEQAGEVIQAEFAVKPRLLCLHGWRSNAEITRLQLDNLGLLDFFDPIFIEGPHTSSKPADHAVNLLSQGPYYSWVEKSNPYNDTDDAVDSWLSLRGKQESMRAQRHSVYAFGRTGGPGGRRNRERQTATEELMLSLKAVMVHLLTESQYLDAFVNENEDIADIPCYDAVYGFSQGATLVTLLSYEFVRNRVLEELNLPPMRRLPWRFVFSACAANTNMKELLAQHFELEYSVQIPLPSVHIIGLSDSRKGQSEAIMKEHYNSQQAFPVYLDSGHGIPAATRRLTHVLDEILNWFLLKVALPDVDVSNVPLEAESQHVSLLHVVDEIDKIQRDELEEFSSIDAELDVGQLHLGAFGQYIINTAQPSHSNLVEMLEDANPSRLAFLAPEAKPLTYGAMLKFIRGDGDLRRAGAGEGFTVAYVAPFGVVSAAAFVTIAAQCTAAPLDPGYNESDYVLAFDQINPDLVITFDGVDSGVVHKVALGKGLRVVHATVIPGTCGLFKFEKDKNPSMPDPKSFLYDTKHLVNRADNNGLILRTSGTTSKPKVVPLKLWAIITNSRVIAKSLGLRSSDIALNAMPLFHIGGLSANLLSSLAAGGSVILLPKFSAPQFFDFLTSPEEPRPTWYSAVPTMHAAIHLFSEDSIFKTSLRFIRSGAAAMPHDLAIKMEQTFECPLILTYSMTEQMPITQPPCEYSIPRNNPNSVGQPVCVSMCIVDENLRPVPFVGSNSEGDGEDPVNGEVCISGPMVVEGYHANASGNANSFFRMGGMDWFRTGDMGHLDKGGFLFLTGRSKELIKRGGDQVSPYEVEDAIYKHRGVKTAVVFAIPDPIWGERVGAAVVLKDGIKHEQLQLKKEMNKMLLDDGLQPFKLPDQVVIVTEADLPKTRSNKYIRIGLARALGVNSNIARDELKAMRPVNYHEAAVGVKFFLALAVIYVHVGNFDKREYSDYAHDSGFEYGWERTRSWCWHNPIFFLVGGFLLAAGTHVPVTTFRDLRQFYSLRIAGLHPMYLISICFCTINFIARCRPSNFIPEFNRLREPLEGEYFVCQAAPIEWSYWPTLIISIISYACTLQSWPLLIPFSWFLSYYTWFSSVYIFCIFAFPWCHQQFHAVRDDPKAVWRLTMFWLGMNYVYAAGLSVLFGMNDDAAQNYFALSSYLFPPGWFPCCACGVGCFYLFRLYRPNERAKAWVWGTITDIISLLLFAGWLFYGLAPAEATPAFAEDDALVARHWFPFLSRILAPFGFLWFWGLAVGTGYTSKLFSIPIVVEWLAPASYNMFLFHQPVSEWYFLATRGEWWAYPKTFFWFSPYPYPVAFWEFFIVAAIVVALSVVMEAYVNELLVANFSAALDWMTGSDGLRISSKDGESVLSVVQSIIRELTYAEVTAQTGLTEAGLSSMTTIILVSEIKKVYKTLKLTVRDVINSDTVGELVDVIEGRMKESASRPELALGKRTGVVAPKALKKMMEESMEFAEAEGEGPTPAPTLSRQTSFALNRGTSSRFGSGGSTLDSSQGFVRRTDGRFGSVTSRRNSRSRRASHVLNDLETSGSHHGVRRSVTAAGAPGRNTTRLSFSIQTQETPNSGPSRRRASNNRLSHSSMNTRSTGHQPTGAMSASTRRGGGTRLRRLSSARLVTP</sequence>
<dbReference type="InterPro" id="IPR045851">
    <property type="entry name" value="AMP-bd_C_sf"/>
</dbReference>
<dbReference type="PROSITE" id="PS00455">
    <property type="entry name" value="AMP_BINDING"/>
    <property type="match status" value="1"/>
</dbReference>
<feature type="compositionally biased region" description="Polar residues" evidence="1">
    <location>
        <begin position="245"/>
        <end position="256"/>
    </location>
</feature>
<dbReference type="GO" id="GO:0031956">
    <property type="term" value="F:medium-chain fatty acid-CoA ligase activity"/>
    <property type="evidence" value="ECO:0007669"/>
    <property type="project" value="TreeGrafter"/>
</dbReference>
<feature type="transmembrane region" description="Helical" evidence="2">
    <location>
        <begin position="2008"/>
        <end position="2027"/>
    </location>
</feature>
<gene>
    <name evidence="4" type="ORF">SEMRO_466_G148760.1</name>
</gene>
<dbReference type="SUPFAM" id="SSF56801">
    <property type="entry name" value="Acetyl-CoA synthetase-like"/>
    <property type="match status" value="1"/>
</dbReference>
<dbReference type="Pfam" id="PF03959">
    <property type="entry name" value="FSH1"/>
    <property type="match status" value="1"/>
</dbReference>
<dbReference type="InterPro" id="IPR009081">
    <property type="entry name" value="PP-bd_ACP"/>
</dbReference>
<dbReference type="InterPro" id="IPR025110">
    <property type="entry name" value="AMP-bd_C"/>
</dbReference>
<protein>
    <submittedName>
        <fullName evidence="4">7a-methyl-1,5-dioxo-octahydro-1H-inden-4-yl</fullName>
    </submittedName>
</protein>
<dbReference type="OrthoDB" id="45151at2759"/>
<comment type="caution">
    <text evidence="4">The sequence shown here is derived from an EMBL/GenBank/DDBJ whole genome shotgun (WGS) entry which is preliminary data.</text>
</comment>
<feature type="compositionally biased region" description="Low complexity" evidence="1">
    <location>
        <begin position="678"/>
        <end position="690"/>
    </location>
</feature>
<dbReference type="Pfam" id="PF13193">
    <property type="entry name" value="AMP-binding_C"/>
    <property type="match status" value="1"/>
</dbReference>
<dbReference type="EMBL" id="CAICTM010000465">
    <property type="protein sequence ID" value="CAB9511065.1"/>
    <property type="molecule type" value="Genomic_DNA"/>
</dbReference>
<feature type="compositionally biased region" description="Low complexity" evidence="1">
    <location>
        <begin position="257"/>
        <end position="279"/>
    </location>
</feature>
<feature type="region of interest" description="Disordered" evidence="1">
    <location>
        <begin position="53"/>
        <end position="81"/>
    </location>
</feature>
<feature type="compositionally biased region" description="Low complexity" evidence="1">
    <location>
        <begin position="70"/>
        <end position="81"/>
    </location>
</feature>
<feature type="region of interest" description="Disordered" evidence="1">
    <location>
        <begin position="2388"/>
        <end position="2407"/>
    </location>
</feature>
<feature type="transmembrane region" description="Helical" evidence="2">
    <location>
        <begin position="2181"/>
        <end position="2201"/>
    </location>
</feature>
<dbReference type="InterPro" id="IPR029058">
    <property type="entry name" value="AB_hydrolase_fold"/>
</dbReference>
<dbReference type="InterPro" id="IPR020845">
    <property type="entry name" value="AMP-binding_CS"/>
</dbReference>
<keyword evidence="2" id="KW-0472">Membrane</keyword>
<feature type="transmembrane region" description="Helical" evidence="2">
    <location>
        <begin position="2082"/>
        <end position="2098"/>
    </location>
</feature>
<feature type="transmembrane region" description="Helical" evidence="2">
    <location>
        <begin position="2152"/>
        <end position="2174"/>
    </location>
</feature>